<evidence type="ECO:0000256" key="1">
    <source>
        <dbReference type="SAM" id="SignalP"/>
    </source>
</evidence>
<feature type="domain" description="Ice-binding protein C-terminal" evidence="2">
    <location>
        <begin position="198"/>
        <end position="222"/>
    </location>
</feature>
<keyword evidence="1" id="KW-0732">Signal</keyword>
<evidence type="ECO:0000313" key="3">
    <source>
        <dbReference type="EMBL" id="TRW15091.1"/>
    </source>
</evidence>
<keyword evidence="4" id="KW-1185">Reference proteome</keyword>
<sequence>MRFSHLAIAVAAIAVGTTANAANLVINGSFDADTTATKINFQGNVTGWTGGAALTFLAPPGSADDPAQYLAVYGPFEDESPDGGNFILADGDPSYSDAFSQTINGLTIGGKYKIDFYQAAGQQLGFTGATTERWSVTFGTENFLSDMFELPEAAVGPWEAQSYTFTATSVSQVLIFLAVGTPGGAPPISMLDGVSLTAVPEPATWALLIGGFAMVGVAARRRRTTVVA</sequence>
<name>A0A552UA54_9SPHN</name>
<accession>A0A552UA54</accession>
<dbReference type="NCBIfam" id="NF035944">
    <property type="entry name" value="PEPxxWA-CTERM"/>
    <property type="match status" value="1"/>
</dbReference>
<reference evidence="3 4" key="1">
    <citation type="submission" date="2019-07" db="EMBL/GenBank/DDBJ databases">
        <title>Novel species isolated from glacier.</title>
        <authorList>
            <person name="Liu Q."/>
            <person name="Xin Y.-H."/>
        </authorList>
    </citation>
    <scope>NUCLEOTIDE SEQUENCE [LARGE SCALE GENOMIC DNA]</scope>
    <source>
        <strain evidence="3 4">LB1R16</strain>
    </source>
</reference>
<dbReference type="Proteomes" id="UP000317894">
    <property type="component" value="Unassembled WGS sequence"/>
</dbReference>
<feature type="chain" id="PRO_5022244267" evidence="1">
    <location>
        <begin position="22"/>
        <end position="228"/>
    </location>
</feature>
<protein>
    <submittedName>
        <fullName evidence="3">PEP-CTERM sorting domain-containing protein</fullName>
    </submittedName>
</protein>
<dbReference type="InterPro" id="IPR013424">
    <property type="entry name" value="Ice-binding_C"/>
</dbReference>
<dbReference type="Gene3D" id="2.60.120.260">
    <property type="entry name" value="Galactose-binding domain-like"/>
    <property type="match status" value="1"/>
</dbReference>
<dbReference type="NCBIfam" id="TIGR02595">
    <property type="entry name" value="PEP_CTERM"/>
    <property type="match status" value="1"/>
</dbReference>
<organism evidence="3 4">
    <name type="scientific">Glacieibacterium frigidum</name>
    <dbReference type="NCBI Taxonomy" id="2593303"/>
    <lineage>
        <taxon>Bacteria</taxon>
        <taxon>Pseudomonadati</taxon>
        <taxon>Pseudomonadota</taxon>
        <taxon>Alphaproteobacteria</taxon>
        <taxon>Sphingomonadales</taxon>
        <taxon>Sphingosinicellaceae</taxon>
        <taxon>Glacieibacterium</taxon>
    </lineage>
</organism>
<dbReference type="EMBL" id="VJWA01000002">
    <property type="protein sequence ID" value="TRW15091.1"/>
    <property type="molecule type" value="Genomic_DNA"/>
</dbReference>
<gene>
    <name evidence="3" type="ORF">FMM06_15700</name>
</gene>
<dbReference type="Pfam" id="PF07589">
    <property type="entry name" value="PEP-CTERM"/>
    <property type="match status" value="1"/>
</dbReference>
<dbReference type="AlphaFoldDB" id="A0A552UA54"/>
<feature type="signal peptide" evidence="1">
    <location>
        <begin position="1"/>
        <end position="21"/>
    </location>
</feature>
<dbReference type="RefSeq" id="WP_144335260.1">
    <property type="nucleotide sequence ID" value="NZ_VJWA01000002.1"/>
</dbReference>
<comment type="caution">
    <text evidence="3">The sequence shown here is derived from an EMBL/GenBank/DDBJ whole genome shotgun (WGS) entry which is preliminary data.</text>
</comment>
<dbReference type="OrthoDB" id="7874461at2"/>
<proteinExistence type="predicted"/>
<evidence type="ECO:0000259" key="2">
    <source>
        <dbReference type="Pfam" id="PF07589"/>
    </source>
</evidence>
<evidence type="ECO:0000313" key="4">
    <source>
        <dbReference type="Proteomes" id="UP000317894"/>
    </source>
</evidence>